<reference evidence="1 2" key="1">
    <citation type="submission" date="2018-07" db="EMBL/GenBank/DDBJ databases">
        <title>Genome assembly of strain KB82.</title>
        <authorList>
            <person name="Kukolya J."/>
            <person name="Horvath B."/>
            <person name="Nagy I."/>
            <person name="Toth A."/>
        </authorList>
    </citation>
    <scope>NUCLEOTIDE SEQUENCE [LARGE SCALE GENOMIC DNA]</scope>
    <source>
        <strain evidence="1 2">Kb82</strain>
    </source>
</reference>
<evidence type="ECO:0000313" key="1">
    <source>
        <dbReference type="EMBL" id="MBE8725909.1"/>
    </source>
</evidence>
<gene>
    <name evidence="1" type="ORF">C4F50_13270</name>
</gene>
<protein>
    <submittedName>
        <fullName evidence="1">Uncharacterized protein</fullName>
    </submittedName>
</protein>
<sequence length="132" mass="15573">MNQKELLINKIAQDKIDFHLGLHLLLEDKYDFKQLFTTLHYYILNSIPEKSDYNSKTYQKAVNSIPLRPTYTPVVILQKFSPKIAFNKLAVLPENENKKTITCLLWIFKITDTERRTTECKNGCGHFWHEIN</sequence>
<dbReference type="InterPro" id="IPR046002">
    <property type="entry name" value="DUF5958"/>
</dbReference>
<comment type="caution">
    <text evidence="1">The sequence shown here is derived from an EMBL/GenBank/DDBJ whole genome shotgun (WGS) entry which is preliminary data.</text>
</comment>
<evidence type="ECO:0000313" key="2">
    <source>
        <dbReference type="Proteomes" id="UP000640614"/>
    </source>
</evidence>
<name>A0ABR9TKL7_9FLAO</name>
<proteinExistence type="predicted"/>
<dbReference type="RefSeq" id="WP_194139095.1">
    <property type="nucleotide sequence ID" value="NZ_PRDM01000002.1"/>
</dbReference>
<organism evidence="1 2">
    <name type="scientific">Flavobacterium hungaricum</name>
    <dbReference type="NCBI Taxonomy" id="2082725"/>
    <lineage>
        <taxon>Bacteria</taxon>
        <taxon>Pseudomonadati</taxon>
        <taxon>Bacteroidota</taxon>
        <taxon>Flavobacteriia</taxon>
        <taxon>Flavobacteriales</taxon>
        <taxon>Flavobacteriaceae</taxon>
        <taxon>Flavobacterium</taxon>
    </lineage>
</organism>
<dbReference type="Proteomes" id="UP000640614">
    <property type="component" value="Unassembled WGS sequence"/>
</dbReference>
<dbReference type="Pfam" id="PF19383">
    <property type="entry name" value="DUF5958"/>
    <property type="match status" value="1"/>
</dbReference>
<keyword evidence="2" id="KW-1185">Reference proteome</keyword>
<accession>A0ABR9TKL7</accession>
<dbReference type="EMBL" id="PRDM01000002">
    <property type="protein sequence ID" value="MBE8725909.1"/>
    <property type="molecule type" value="Genomic_DNA"/>
</dbReference>